<dbReference type="EMBL" id="CAJOBA010035783">
    <property type="protein sequence ID" value="CAF4010721.1"/>
    <property type="molecule type" value="Genomic_DNA"/>
</dbReference>
<name>A0A8S2EMB6_9BILA</name>
<proteinExistence type="predicted"/>
<dbReference type="EMBL" id="CAJNOK010014248">
    <property type="protein sequence ID" value="CAF1200736.1"/>
    <property type="molecule type" value="Genomic_DNA"/>
</dbReference>
<comment type="caution">
    <text evidence="1">The sequence shown here is derived from an EMBL/GenBank/DDBJ whole genome shotgun (WGS) entry which is preliminary data.</text>
</comment>
<dbReference type="Proteomes" id="UP000677228">
    <property type="component" value="Unassembled WGS sequence"/>
</dbReference>
<evidence type="ECO:0000313" key="3">
    <source>
        <dbReference type="Proteomes" id="UP000677228"/>
    </source>
</evidence>
<reference evidence="1" key="1">
    <citation type="submission" date="2021-02" db="EMBL/GenBank/DDBJ databases">
        <authorList>
            <person name="Nowell W R."/>
        </authorList>
    </citation>
    <scope>NUCLEOTIDE SEQUENCE</scope>
</reference>
<dbReference type="Proteomes" id="UP000682733">
    <property type="component" value="Unassembled WGS sequence"/>
</dbReference>
<evidence type="ECO:0000313" key="2">
    <source>
        <dbReference type="EMBL" id="CAF4010721.1"/>
    </source>
</evidence>
<dbReference type="AlphaFoldDB" id="A0A8S2EMB6"/>
<protein>
    <submittedName>
        <fullName evidence="1">Uncharacterized protein</fullName>
    </submittedName>
</protein>
<organism evidence="1 3">
    <name type="scientific">Didymodactylos carnosus</name>
    <dbReference type="NCBI Taxonomy" id="1234261"/>
    <lineage>
        <taxon>Eukaryota</taxon>
        <taxon>Metazoa</taxon>
        <taxon>Spiralia</taxon>
        <taxon>Gnathifera</taxon>
        <taxon>Rotifera</taxon>
        <taxon>Eurotatoria</taxon>
        <taxon>Bdelloidea</taxon>
        <taxon>Philodinida</taxon>
        <taxon>Philodinidae</taxon>
        <taxon>Didymodactylos</taxon>
    </lineage>
</organism>
<sequence>MVQFLNEADRVLQFIPVLCGSAFEEIQAIRRKDHTDYDFQFVITNKYQNISLKQWLIEILMSQTSIDVVSLSHWLLKTQVGKYLCSRFAQQPGVMKTENSNTHLFVFLDQVKQPIGQQVFPQCYGRCD</sequence>
<accession>A0A8S2EMB6</accession>
<gene>
    <name evidence="1" type="ORF">OVA965_LOCUS23973</name>
    <name evidence="2" type="ORF">TMI583_LOCUS24695</name>
</gene>
<evidence type="ECO:0000313" key="1">
    <source>
        <dbReference type="EMBL" id="CAF1200736.1"/>
    </source>
</evidence>